<evidence type="ECO:0000256" key="2">
    <source>
        <dbReference type="ARBA" id="ARBA00010400"/>
    </source>
</evidence>
<accession>A0A225W976</accession>
<keyword evidence="4 5" id="KW-0732">Signal</keyword>
<dbReference type="Proteomes" id="UP000198211">
    <property type="component" value="Unassembled WGS sequence"/>
</dbReference>
<comment type="subcellular location">
    <subcellularLocation>
        <location evidence="1 5">Secreted</location>
    </subcellularLocation>
</comment>
<comment type="caution">
    <text evidence="7">The sequence shown here is derived from an EMBL/GenBank/DDBJ whole genome shotgun (WGS) entry which is preliminary data.</text>
</comment>
<name>A0A225W976_9STRA</name>
<organism evidence="7 8">
    <name type="scientific">Phytophthora megakarya</name>
    <dbReference type="NCBI Taxonomy" id="4795"/>
    <lineage>
        <taxon>Eukaryota</taxon>
        <taxon>Sar</taxon>
        <taxon>Stramenopiles</taxon>
        <taxon>Oomycota</taxon>
        <taxon>Peronosporomycetes</taxon>
        <taxon>Peronosporales</taxon>
        <taxon>Peronosporaceae</taxon>
        <taxon>Phytophthora</taxon>
    </lineage>
</organism>
<reference evidence="8" key="1">
    <citation type="submission" date="2017-03" db="EMBL/GenBank/DDBJ databases">
        <title>Phytopthora megakarya and P. palmivora, two closely related causual agents of cacao black pod achieved similar genome size and gene model numbers by different mechanisms.</title>
        <authorList>
            <person name="Ali S."/>
            <person name="Shao J."/>
            <person name="Larry D.J."/>
            <person name="Kronmiller B."/>
            <person name="Shen D."/>
            <person name="Strem M.D."/>
            <person name="Melnick R.L."/>
            <person name="Guiltinan M.J."/>
            <person name="Tyler B.M."/>
            <person name="Meinhardt L.W."/>
            <person name="Bailey B.A."/>
        </authorList>
    </citation>
    <scope>NUCLEOTIDE SEQUENCE [LARGE SCALE GENOMIC DNA]</scope>
    <source>
        <strain evidence="8">zdho120</strain>
    </source>
</reference>
<gene>
    <name evidence="7" type="ORF">PHMEG_00012237</name>
</gene>
<comment type="domain">
    <text evidence="5">The RxLR-dEER motif acts to carry the protein into the host cell cytoplasm through binding to cell surface phosphatidylinositol-3-phosphate.</text>
</comment>
<evidence type="ECO:0000256" key="3">
    <source>
        <dbReference type="ARBA" id="ARBA00022525"/>
    </source>
</evidence>
<evidence type="ECO:0000256" key="1">
    <source>
        <dbReference type="ARBA" id="ARBA00004613"/>
    </source>
</evidence>
<feature type="chain" id="PRO_5012556275" description="RxLR effector protein" evidence="5">
    <location>
        <begin position="25"/>
        <end position="134"/>
    </location>
</feature>
<keyword evidence="8" id="KW-1185">Reference proteome</keyword>
<sequence>MLLSRVLVIVAASFLLASETTVTADSNQAKISTVGHDGSSHRLLRGYKPVEDDSDDLDDLDETEERGGNSGLKDLAKSWGLSFSDITSGVVKLNESQYNAWKAMLNKGIDAGKKANRDAYNAAWRKANGYGRRV</sequence>
<dbReference type="Pfam" id="PF16810">
    <property type="entry name" value="RXLR"/>
    <property type="match status" value="1"/>
</dbReference>
<feature type="compositionally biased region" description="Acidic residues" evidence="6">
    <location>
        <begin position="52"/>
        <end position="64"/>
    </location>
</feature>
<evidence type="ECO:0000256" key="5">
    <source>
        <dbReference type="RuleBase" id="RU367124"/>
    </source>
</evidence>
<comment type="similarity">
    <text evidence="2 5">Belongs to the RxLR effector family.</text>
</comment>
<dbReference type="AlphaFoldDB" id="A0A225W976"/>
<evidence type="ECO:0000313" key="8">
    <source>
        <dbReference type="Proteomes" id="UP000198211"/>
    </source>
</evidence>
<evidence type="ECO:0000313" key="7">
    <source>
        <dbReference type="EMBL" id="OWZ14303.1"/>
    </source>
</evidence>
<proteinExistence type="inferred from homology"/>
<comment type="function">
    <text evidence="5">Effector that suppresses plant defense responses during pathogen infection.</text>
</comment>
<evidence type="ECO:0000256" key="4">
    <source>
        <dbReference type="ARBA" id="ARBA00022729"/>
    </source>
</evidence>
<feature type="signal peptide" evidence="5">
    <location>
        <begin position="1"/>
        <end position="24"/>
    </location>
</feature>
<dbReference type="InterPro" id="IPR031825">
    <property type="entry name" value="RXLR"/>
</dbReference>
<dbReference type="EMBL" id="NBNE01001368">
    <property type="protein sequence ID" value="OWZ14303.1"/>
    <property type="molecule type" value="Genomic_DNA"/>
</dbReference>
<protein>
    <recommendedName>
        <fullName evidence="5">RxLR effector protein</fullName>
    </recommendedName>
</protein>
<feature type="region of interest" description="Disordered" evidence="6">
    <location>
        <begin position="35"/>
        <end position="73"/>
    </location>
</feature>
<keyword evidence="3 5" id="KW-0964">Secreted</keyword>
<evidence type="ECO:0000256" key="6">
    <source>
        <dbReference type="SAM" id="MobiDB-lite"/>
    </source>
</evidence>